<dbReference type="Gene3D" id="3.40.1080.10">
    <property type="entry name" value="Glutaconate Coenzyme A-transferase"/>
    <property type="match status" value="1"/>
</dbReference>
<proteinExistence type="inferred from homology"/>
<dbReference type="Pfam" id="PF13336">
    <property type="entry name" value="AcetylCoA_hyd_C"/>
    <property type="match status" value="1"/>
</dbReference>
<evidence type="ECO:0000259" key="3">
    <source>
        <dbReference type="Pfam" id="PF13336"/>
    </source>
</evidence>
<dbReference type="Gene3D" id="3.40.1080.20">
    <property type="entry name" value="Acetyl-CoA hydrolase/transferase C-terminal domain"/>
    <property type="match status" value="1"/>
</dbReference>
<comment type="similarity">
    <text evidence="1">Belongs to the acetyl-CoA hydrolase/transferase family.</text>
</comment>
<dbReference type="InterPro" id="IPR003702">
    <property type="entry name" value="ActCoA_hydro_N"/>
</dbReference>
<feature type="domain" description="Acetyl-CoA hydrolase/transferase N-terminal" evidence="2">
    <location>
        <begin position="4"/>
        <end position="211"/>
    </location>
</feature>
<accession>A0ABT1MEN8</accession>
<evidence type="ECO:0000259" key="2">
    <source>
        <dbReference type="Pfam" id="PF02550"/>
    </source>
</evidence>
<evidence type="ECO:0000313" key="4">
    <source>
        <dbReference type="EMBL" id="MCP9610524.1"/>
    </source>
</evidence>
<evidence type="ECO:0000256" key="1">
    <source>
        <dbReference type="ARBA" id="ARBA00009632"/>
    </source>
</evidence>
<dbReference type="PANTHER" id="PTHR43609">
    <property type="entry name" value="ACETYL-COA HYDROLASE"/>
    <property type="match status" value="1"/>
</dbReference>
<dbReference type="InterPro" id="IPR038460">
    <property type="entry name" value="AcetylCoA_hyd_C_sf"/>
</dbReference>
<gene>
    <name evidence="4" type="ORF">NMU02_00255</name>
</gene>
<dbReference type="InterPro" id="IPR046433">
    <property type="entry name" value="ActCoA_hydro"/>
</dbReference>
<keyword evidence="4" id="KW-0378">Hydrolase</keyword>
<dbReference type="Pfam" id="PF02550">
    <property type="entry name" value="AcetylCoA_hydro"/>
    <property type="match status" value="1"/>
</dbReference>
<dbReference type="InterPro" id="IPR017821">
    <property type="entry name" value="Succinate_CoA_transferase"/>
</dbReference>
<dbReference type="InterPro" id="IPR026888">
    <property type="entry name" value="AcetylCoA_hyd_C"/>
</dbReference>
<dbReference type="SUPFAM" id="SSF100950">
    <property type="entry name" value="NagB/RpiA/CoA transferase-like"/>
    <property type="match status" value="2"/>
</dbReference>
<evidence type="ECO:0000313" key="5">
    <source>
        <dbReference type="Proteomes" id="UP001205603"/>
    </source>
</evidence>
<dbReference type="RefSeq" id="WP_255025026.1">
    <property type="nucleotide sequence ID" value="NZ_JANDHW010000001.1"/>
</dbReference>
<dbReference type="PANTHER" id="PTHR43609:SF1">
    <property type="entry name" value="ACETYL-COA HYDROLASE"/>
    <property type="match status" value="1"/>
</dbReference>
<sequence length="499" mass="54838">MSLKFISAEEAASHIHNNDTVGFSGFTAAGTPKVVAPEIAQKAEKEHEAGRPFRINVFTGASTNDFVDGTLSRAKAVYKRTPYQSCKDMRNSINNNETSYFDVHLSEMAQNTRYGFYGKINTAIIEAADVTEQGEIVLGIGVGASPTFCDMADKIIIELNHHNPKSLRGFHDLYQPLNPPHRREIPIYKPSDRIGSEILKVDPKKIVGIVESDLYDNVKEFSPVDEVTEKIGENVCNFLASQHKSGLIPREFLPLQSGVGNVANAVLSGLGNNPDIPAFEMYTEVVQDSVIGLMKEGKCKFASCCSLTISNKLVDEVFADLDFFRNKLVIRPGEISNHPEIVRRLGIITINTALEADIFGNVNSTHVTGTKMMNGIGGSGDFTRNAYLSIFTCPSVAKNGKISAIVPMVSHLDHSEHSVDIIITEQGIADLRGKSPIERAQTIIDNCAHPMYKGLLRDYLKLSATKTHTPHTLSACFGFHNEFIKSGDMALTNWSDYIK</sequence>
<keyword evidence="5" id="KW-1185">Reference proteome</keyword>
<dbReference type="InterPro" id="IPR037171">
    <property type="entry name" value="NagB/RpiA_transferase-like"/>
</dbReference>
<protein>
    <submittedName>
        <fullName evidence="4">Acetyl-CoA hydrolase/transferase family protein</fullName>
    </submittedName>
</protein>
<dbReference type="Proteomes" id="UP001205603">
    <property type="component" value="Unassembled WGS sequence"/>
</dbReference>
<comment type="caution">
    <text evidence="4">The sequence shown here is derived from an EMBL/GenBank/DDBJ whole genome shotgun (WGS) entry which is preliminary data.</text>
</comment>
<dbReference type="Gene3D" id="3.30.750.70">
    <property type="entry name" value="4-hydroxybutyrate coenzyme like domains"/>
    <property type="match status" value="1"/>
</dbReference>
<name>A0ABT1MEN8_9BACT</name>
<organism evidence="4 5">
    <name type="scientific">Coprobacter tertius</name>
    <dbReference type="NCBI Taxonomy" id="2944915"/>
    <lineage>
        <taxon>Bacteria</taxon>
        <taxon>Pseudomonadati</taxon>
        <taxon>Bacteroidota</taxon>
        <taxon>Bacteroidia</taxon>
        <taxon>Bacteroidales</taxon>
        <taxon>Barnesiellaceae</taxon>
        <taxon>Coprobacter</taxon>
    </lineage>
</organism>
<feature type="domain" description="Acetyl-CoA hydrolase/transferase C-terminal" evidence="3">
    <location>
        <begin position="318"/>
        <end position="459"/>
    </location>
</feature>
<dbReference type="NCBIfam" id="TIGR03458">
    <property type="entry name" value="YgfH_subfam"/>
    <property type="match status" value="1"/>
</dbReference>
<reference evidence="4 5" key="1">
    <citation type="submission" date="2022-07" db="EMBL/GenBank/DDBJ databases">
        <title>Fecal culturing of patients with breast cancer.</title>
        <authorList>
            <person name="Teng N.M.Y."/>
            <person name="Kiu R."/>
            <person name="Evans R."/>
            <person name="Baker D.J."/>
            <person name="Zenner C."/>
            <person name="Robinson S.D."/>
            <person name="Hall L.J."/>
        </authorList>
    </citation>
    <scope>NUCLEOTIDE SEQUENCE [LARGE SCALE GENOMIC DNA]</scope>
    <source>
        <strain evidence="4 5">LH1063</strain>
    </source>
</reference>
<dbReference type="EMBL" id="JANDHW010000001">
    <property type="protein sequence ID" value="MCP9610524.1"/>
    <property type="molecule type" value="Genomic_DNA"/>
</dbReference>
<dbReference type="GO" id="GO:0016787">
    <property type="term" value="F:hydrolase activity"/>
    <property type="evidence" value="ECO:0007669"/>
    <property type="project" value="UniProtKB-KW"/>
</dbReference>